<protein>
    <submittedName>
        <fullName evidence="1">Uncharacterized protein</fullName>
    </submittedName>
</protein>
<proteinExistence type="predicted"/>
<organism evidence="1 2">
    <name type="scientific">Pedobacter africanus</name>
    <dbReference type="NCBI Taxonomy" id="151894"/>
    <lineage>
        <taxon>Bacteria</taxon>
        <taxon>Pseudomonadati</taxon>
        <taxon>Bacteroidota</taxon>
        <taxon>Sphingobacteriia</taxon>
        <taxon>Sphingobacteriales</taxon>
        <taxon>Sphingobacteriaceae</taxon>
        <taxon>Pedobacter</taxon>
    </lineage>
</organism>
<reference evidence="1" key="1">
    <citation type="submission" date="2023-07" db="EMBL/GenBank/DDBJ databases">
        <title>Sorghum-associated microbial communities from plants grown in Nebraska, USA.</title>
        <authorList>
            <person name="Schachtman D."/>
        </authorList>
    </citation>
    <scope>NUCLEOTIDE SEQUENCE</scope>
    <source>
        <strain evidence="1">2697</strain>
    </source>
</reference>
<evidence type="ECO:0000313" key="2">
    <source>
        <dbReference type="Proteomes" id="UP001246858"/>
    </source>
</evidence>
<comment type="caution">
    <text evidence="1">The sequence shown here is derived from an EMBL/GenBank/DDBJ whole genome shotgun (WGS) entry which is preliminary data.</text>
</comment>
<keyword evidence="2" id="KW-1185">Reference proteome</keyword>
<name>A0ACC6KUY0_9SPHI</name>
<evidence type="ECO:0000313" key="1">
    <source>
        <dbReference type="EMBL" id="MDR6782987.1"/>
    </source>
</evidence>
<dbReference type="EMBL" id="JAVDTF010000001">
    <property type="protein sequence ID" value="MDR6782987.1"/>
    <property type="molecule type" value="Genomic_DNA"/>
</dbReference>
<gene>
    <name evidence="1" type="ORF">J2X78_001539</name>
</gene>
<accession>A0ACC6KUY0</accession>
<dbReference type="Proteomes" id="UP001246858">
    <property type="component" value="Unassembled WGS sequence"/>
</dbReference>
<sequence>MRLFTNRLLLLVCISLLHLNSYAQSILGRSISINCNTQPLGIVMDQIEEKAGFRFSYQSRIIPRDSLVSLQVTAISVKDALDQLLNERYDYLETKNFLILRYAPKRLTLILDKASGDQEHYTIQGYVVDEQTGAKIHNASVYERNLAQATLTDENGYFKIDLSHIFQPLALSISKEEYKELTTYYLLEVDIRQAKRSVRKNDISQDPGTLLENGLAKFLISSKQRIHALNLGTIISKAPYQASLTPAINTHGNFSGQIVNQIALNVIGGYNAGVNGVEVGGIFNLNKMNMRGTQVAGIFNINGGGTDGVQLAGIYNIVKKNASGLQLAGIFNTVHGKSEGLQMSGIINRADQLNGLQFGLINIAKASTGYSFGLLNLIGDGFQRITLSSNETTDLNLALKTGNNNLYTAVLAGANLREKNQQYSFGFGFGTMMCPGAPLSFSPELSCRYLYLGNWRDLNFLNRLDLGLNLRIADKLRLIAGPSVNIYYSDQSAVYKGYADLLHRKDQFNLHHTKLKGWIGWTAGIMIF</sequence>